<dbReference type="GO" id="GO:0008176">
    <property type="term" value="F:tRNA (guanine(46)-N7)-methyltransferase activity"/>
    <property type="evidence" value="ECO:0007669"/>
    <property type="project" value="UniProtKB-UniRule"/>
</dbReference>
<comment type="similarity">
    <text evidence="7">Belongs to the class I-like SAM-binding methyltransferase superfamily. TrmB family.</text>
</comment>
<dbReference type="GO" id="GO:0043527">
    <property type="term" value="C:tRNA methyltransferase complex"/>
    <property type="evidence" value="ECO:0007669"/>
    <property type="project" value="TreeGrafter"/>
</dbReference>
<evidence type="ECO:0000256" key="3">
    <source>
        <dbReference type="ARBA" id="ARBA00022603"/>
    </source>
</evidence>
<organism evidence="8 9">
    <name type="scientific">Rhodothermus profundi</name>
    <dbReference type="NCBI Taxonomy" id="633813"/>
    <lineage>
        <taxon>Bacteria</taxon>
        <taxon>Pseudomonadati</taxon>
        <taxon>Rhodothermota</taxon>
        <taxon>Rhodothermia</taxon>
        <taxon>Rhodothermales</taxon>
        <taxon>Rhodothermaceae</taxon>
        <taxon>Rhodothermus</taxon>
    </lineage>
</organism>
<keyword evidence="4 7" id="KW-0808">Transferase</keyword>
<dbReference type="Proteomes" id="UP000185812">
    <property type="component" value="Unassembled WGS sequence"/>
</dbReference>
<comment type="catalytic activity">
    <reaction evidence="1 7">
        <text>guanosine(46) in tRNA + S-adenosyl-L-methionine = N(7)-methylguanosine(46) in tRNA + S-adenosyl-L-homocysteine</text>
        <dbReference type="Rhea" id="RHEA:42708"/>
        <dbReference type="Rhea" id="RHEA-COMP:10188"/>
        <dbReference type="Rhea" id="RHEA-COMP:10189"/>
        <dbReference type="ChEBI" id="CHEBI:57856"/>
        <dbReference type="ChEBI" id="CHEBI:59789"/>
        <dbReference type="ChEBI" id="CHEBI:74269"/>
        <dbReference type="ChEBI" id="CHEBI:74480"/>
        <dbReference type="EC" id="2.1.1.33"/>
    </reaction>
</comment>
<keyword evidence="9" id="KW-1185">Reference proteome</keyword>
<name>A0A1M6UPI7_9BACT</name>
<feature type="binding site" evidence="7">
    <location>
        <position position="138"/>
    </location>
    <ligand>
        <name>substrate</name>
    </ligand>
</feature>
<dbReference type="OrthoDB" id="9802090at2"/>
<dbReference type="NCBIfam" id="TIGR00091">
    <property type="entry name" value="tRNA (guanosine(46)-N7)-methyltransferase TrmB"/>
    <property type="match status" value="1"/>
</dbReference>
<evidence type="ECO:0000256" key="5">
    <source>
        <dbReference type="ARBA" id="ARBA00022691"/>
    </source>
</evidence>
<dbReference type="UniPathway" id="UPA00989"/>
<comment type="caution">
    <text evidence="7">Lacks conserved residue(s) required for the propagation of feature annotation.</text>
</comment>
<dbReference type="InterPro" id="IPR029063">
    <property type="entry name" value="SAM-dependent_MTases_sf"/>
</dbReference>
<dbReference type="PANTHER" id="PTHR23417:SF14">
    <property type="entry name" value="PENTACOTRIPEPTIDE-REPEAT REGION OF PRORP DOMAIN-CONTAINING PROTEIN"/>
    <property type="match status" value="1"/>
</dbReference>
<feature type="binding site" evidence="7">
    <location>
        <position position="106"/>
    </location>
    <ligand>
        <name>substrate</name>
    </ligand>
</feature>
<dbReference type="HAMAP" id="MF_01057">
    <property type="entry name" value="tRNA_methyltr_TrmB"/>
    <property type="match status" value="1"/>
</dbReference>
<dbReference type="Gene3D" id="3.40.50.150">
    <property type="entry name" value="Vaccinia Virus protein VP39"/>
    <property type="match status" value="1"/>
</dbReference>
<dbReference type="InterPro" id="IPR055361">
    <property type="entry name" value="tRNA_methyltr_TrmB_bact"/>
</dbReference>
<dbReference type="AlphaFoldDB" id="A0A1M6UPI7"/>
<comment type="function">
    <text evidence="2 7">Catalyzes the formation of N(7)-methylguanine at position 46 (m7G46) in tRNA.</text>
</comment>
<dbReference type="SUPFAM" id="SSF53335">
    <property type="entry name" value="S-adenosyl-L-methionine-dependent methyltransferases"/>
    <property type="match status" value="1"/>
</dbReference>
<dbReference type="EMBL" id="FRAU01000005">
    <property type="protein sequence ID" value="SHK71069.1"/>
    <property type="molecule type" value="Genomic_DNA"/>
</dbReference>
<evidence type="ECO:0000313" key="8">
    <source>
        <dbReference type="EMBL" id="SHK71069.1"/>
    </source>
</evidence>
<dbReference type="PROSITE" id="PS51625">
    <property type="entry name" value="SAM_MT_TRMB"/>
    <property type="match status" value="1"/>
</dbReference>
<dbReference type="InterPro" id="IPR003358">
    <property type="entry name" value="tRNA_(Gua-N-7)_MeTrfase_Trmb"/>
</dbReference>
<evidence type="ECO:0000256" key="7">
    <source>
        <dbReference type="HAMAP-Rule" id="MF_01057"/>
    </source>
</evidence>
<accession>A0A1M6UPI7</accession>
<keyword evidence="3 7" id="KW-0489">Methyltransferase</keyword>
<dbReference type="RefSeq" id="WP_072715632.1">
    <property type="nucleotide sequence ID" value="NZ_FRAU01000005.1"/>
</dbReference>
<evidence type="ECO:0000256" key="6">
    <source>
        <dbReference type="ARBA" id="ARBA00022694"/>
    </source>
</evidence>
<keyword evidence="6 7" id="KW-0819">tRNA processing</keyword>
<gene>
    <name evidence="7" type="primary">trmB</name>
    <name evidence="8" type="ORF">SAMN04488087_1803</name>
</gene>
<dbReference type="CDD" id="cd02440">
    <property type="entry name" value="AdoMet_MTases"/>
    <property type="match status" value="1"/>
</dbReference>
<evidence type="ECO:0000256" key="1">
    <source>
        <dbReference type="ARBA" id="ARBA00000142"/>
    </source>
</evidence>
<dbReference type="Pfam" id="PF02390">
    <property type="entry name" value="Methyltransf_4"/>
    <property type="match status" value="1"/>
</dbReference>
<keyword evidence="5 7" id="KW-0949">S-adenosyl-L-methionine</keyword>
<evidence type="ECO:0000256" key="4">
    <source>
        <dbReference type="ARBA" id="ARBA00022679"/>
    </source>
</evidence>
<feature type="binding site" evidence="7">
    <location>
        <position position="27"/>
    </location>
    <ligand>
        <name>S-adenosyl-L-methionine</name>
        <dbReference type="ChEBI" id="CHEBI:59789"/>
    </ligand>
</feature>
<feature type="binding site" evidence="7">
    <location>
        <position position="102"/>
    </location>
    <ligand>
        <name>S-adenosyl-L-methionine</name>
        <dbReference type="ChEBI" id="CHEBI:59789"/>
    </ligand>
</feature>
<proteinExistence type="inferred from homology"/>
<reference evidence="9" key="1">
    <citation type="submission" date="2016-11" db="EMBL/GenBank/DDBJ databases">
        <authorList>
            <person name="Varghese N."/>
            <person name="Submissions S."/>
        </authorList>
    </citation>
    <scope>NUCLEOTIDE SEQUENCE [LARGE SCALE GENOMIC DNA]</scope>
    <source>
        <strain evidence="9">DSM 22212</strain>
    </source>
</reference>
<evidence type="ECO:0000313" key="9">
    <source>
        <dbReference type="Proteomes" id="UP000185812"/>
    </source>
</evidence>
<sequence length="314" mass="35567">MILRTGQFTFPTPPAQLFGREAPLMLEIGFGDGGFLTDWAARHPDWNVLGVEISPGSMRRAFGRVRRAGLTNVRLYLGQARFLVRNVLPPRSLSLVYVNFPDPWPKKRHQDRRLLQASFFMLLATRLSDGGALRLTTDDAPYFSFALEEAEKTGLFRIEVTKPPPETLQTKYARKWQAQQKSIYHAIFTKQAEAADSFPPCIKRYDGMHHALLEGSLPELTRFEKLVHAFEGGHVIVLEAYRSLDGAGLLFLVRIEEEDLTQEVLVEARPKDGQVLVRVLPFGLPLSTRGTREAIRCLTAWLETQGMRLAEAFF</sequence>
<feature type="binding site" evidence="7">
    <location>
        <position position="52"/>
    </location>
    <ligand>
        <name>S-adenosyl-L-methionine</name>
        <dbReference type="ChEBI" id="CHEBI:59789"/>
    </ligand>
</feature>
<dbReference type="EC" id="2.1.1.33" evidence="7"/>
<evidence type="ECO:0000256" key="2">
    <source>
        <dbReference type="ARBA" id="ARBA00003015"/>
    </source>
</evidence>
<dbReference type="STRING" id="633813.SAMN04488087_1803"/>
<dbReference type="PANTHER" id="PTHR23417">
    <property type="entry name" value="3-DEOXY-D-MANNO-OCTULOSONIC-ACID TRANSFERASE/TRNA GUANINE-N 7 - -METHYLTRANSFERASE"/>
    <property type="match status" value="1"/>
</dbReference>
<comment type="pathway">
    <text evidence="7">tRNA modification; N(7)-methylguanine-tRNA biosynthesis.</text>
</comment>
<protein>
    <recommendedName>
        <fullName evidence="7">tRNA (guanine-N(7)-)-methyltransferase</fullName>
        <ecNumber evidence="7">2.1.1.33</ecNumber>
    </recommendedName>
    <alternativeName>
        <fullName evidence="7">tRNA (guanine(46)-N(7))-methyltransferase</fullName>
    </alternativeName>
    <alternativeName>
        <fullName evidence="7">tRNA(m7G46)-methyltransferase</fullName>
    </alternativeName>
</protein>